<dbReference type="Proteomes" id="UP000030758">
    <property type="component" value="Unassembled WGS sequence"/>
</dbReference>
<proteinExistence type="predicted"/>
<gene>
    <name evidence="2" type="ORF">M513_03200</name>
    <name evidence="3" type="ORF">M514_03200</name>
</gene>
<feature type="region of interest" description="Disordered" evidence="1">
    <location>
        <begin position="85"/>
        <end position="104"/>
    </location>
</feature>
<accession>A0A085MFT0</accession>
<evidence type="ECO:0000256" key="1">
    <source>
        <dbReference type="SAM" id="MobiDB-lite"/>
    </source>
</evidence>
<protein>
    <submittedName>
        <fullName evidence="2">Uncharacterized protein</fullName>
    </submittedName>
</protein>
<sequence>MVSVDPMDLRGDPSGRAPSGVLSASVAAEERRAGQCFGAAVQSSVAYGEVMTAVDEDWISKPGPADAVSGGSHYFPSVDPVQCIEPFDGDPRSRTQPVLPALPR</sequence>
<dbReference type="EMBL" id="KL367529">
    <property type="protein sequence ID" value="KFD66021.1"/>
    <property type="molecule type" value="Genomic_DNA"/>
</dbReference>
<organism evidence="2 4">
    <name type="scientific">Trichuris suis</name>
    <name type="common">pig whipworm</name>
    <dbReference type="NCBI Taxonomy" id="68888"/>
    <lineage>
        <taxon>Eukaryota</taxon>
        <taxon>Metazoa</taxon>
        <taxon>Ecdysozoa</taxon>
        <taxon>Nematoda</taxon>
        <taxon>Enoplea</taxon>
        <taxon>Dorylaimia</taxon>
        <taxon>Trichinellida</taxon>
        <taxon>Trichuridae</taxon>
        <taxon>Trichuris</taxon>
    </lineage>
</organism>
<name>A0A085MFT0_9BILA</name>
<dbReference type="AlphaFoldDB" id="A0A085MFT0"/>
<reference evidence="2 4" key="1">
    <citation type="journal article" date="2014" name="Nat. Genet.">
        <title>Genome and transcriptome of the porcine whipworm Trichuris suis.</title>
        <authorList>
            <person name="Jex A.R."/>
            <person name="Nejsum P."/>
            <person name="Schwarz E.M."/>
            <person name="Hu L."/>
            <person name="Young N.D."/>
            <person name="Hall R.S."/>
            <person name="Korhonen P.K."/>
            <person name="Liao S."/>
            <person name="Thamsborg S."/>
            <person name="Xia J."/>
            <person name="Xu P."/>
            <person name="Wang S."/>
            <person name="Scheerlinck J.P."/>
            <person name="Hofmann A."/>
            <person name="Sternberg P.W."/>
            <person name="Wang J."/>
            <person name="Gasser R.B."/>
        </authorList>
    </citation>
    <scope>NUCLEOTIDE SEQUENCE [LARGE SCALE GENOMIC DNA]</scope>
    <source>
        <strain evidence="3">DCEP-RM93F</strain>
        <strain evidence="2">DCEP-RM93M</strain>
    </source>
</reference>
<evidence type="ECO:0000313" key="4">
    <source>
        <dbReference type="Proteomes" id="UP000030764"/>
    </source>
</evidence>
<feature type="region of interest" description="Disordered" evidence="1">
    <location>
        <begin position="1"/>
        <end position="23"/>
    </location>
</feature>
<dbReference type="EMBL" id="KL363196">
    <property type="protein sequence ID" value="KFD56076.1"/>
    <property type="molecule type" value="Genomic_DNA"/>
</dbReference>
<evidence type="ECO:0000313" key="2">
    <source>
        <dbReference type="EMBL" id="KFD56076.1"/>
    </source>
</evidence>
<dbReference type="Proteomes" id="UP000030764">
    <property type="component" value="Unassembled WGS sequence"/>
</dbReference>
<evidence type="ECO:0000313" key="3">
    <source>
        <dbReference type="EMBL" id="KFD66021.1"/>
    </source>
</evidence>
<keyword evidence="4" id="KW-1185">Reference proteome</keyword>